<accession>A0ABR3J1Y2</accession>
<dbReference type="InterPro" id="IPR000571">
    <property type="entry name" value="Znf_CCCH"/>
</dbReference>
<keyword evidence="1" id="KW-0862">Zinc</keyword>
<dbReference type="Proteomes" id="UP001556367">
    <property type="component" value="Unassembled WGS sequence"/>
</dbReference>
<feature type="region of interest" description="Disordered" evidence="3">
    <location>
        <begin position="331"/>
        <end position="388"/>
    </location>
</feature>
<dbReference type="InterPro" id="IPR057683">
    <property type="entry name" value="DUF7923"/>
</dbReference>
<feature type="compositionally biased region" description="Low complexity" evidence="3">
    <location>
        <begin position="370"/>
        <end position="386"/>
    </location>
</feature>
<protein>
    <recommendedName>
        <fullName evidence="4">C3H1-type domain-containing protein</fullName>
    </recommendedName>
</protein>
<dbReference type="PANTHER" id="PTHR37543:SF1">
    <property type="entry name" value="CCCH ZINC FINGER DNA BINDING PROTEIN (AFU_ORTHOLOGUE AFUA_5G12760)"/>
    <property type="match status" value="1"/>
</dbReference>
<dbReference type="PANTHER" id="PTHR37543">
    <property type="entry name" value="CCCH ZINC FINGER DNA BINDING PROTEIN (AFU_ORTHOLOGUE AFUA_5G12760)"/>
    <property type="match status" value="1"/>
</dbReference>
<gene>
    <name evidence="5" type="ORF">HGRIS_014951</name>
</gene>
<dbReference type="PROSITE" id="PS50103">
    <property type="entry name" value="ZF_C3H1"/>
    <property type="match status" value="2"/>
</dbReference>
<evidence type="ECO:0000256" key="1">
    <source>
        <dbReference type="PROSITE-ProRule" id="PRU00723"/>
    </source>
</evidence>
<dbReference type="Gene3D" id="4.10.1000.10">
    <property type="entry name" value="Zinc finger, CCCH-type"/>
    <property type="match status" value="1"/>
</dbReference>
<evidence type="ECO:0000313" key="5">
    <source>
        <dbReference type="EMBL" id="KAL0949655.1"/>
    </source>
</evidence>
<feature type="domain" description="C3H1-type" evidence="4">
    <location>
        <begin position="441"/>
        <end position="469"/>
    </location>
</feature>
<reference evidence="6" key="1">
    <citation type="submission" date="2024-06" db="EMBL/GenBank/DDBJ databases">
        <title>Multi-omics analyses provide insights into the biosynthesis of the anticancer antibiotic pleurotin in Hohenbuehelia grisea.</title>
        <authorList>
            <person name="Weaver J.A."/>
            <person name="Alberti F."/>
        </authorList>
    </citation>
    <scope>NUCLEOTIDE SEQUENCE [LARGE SCALE GENOMIC DNA]</scope>
    <source>
        <strain evidence="6">T-177</strain>
    </source>
</reference>
<keyword evidence="6" id="KW-1185">Reference proteome</keyword>
<feature type="coiled-coil region" evidence="2">
    <location>
        <begin position="48"/>
        <end position="96"/>
    </location>
</feature>
<organism evidence="5 6">
    <name type="scientific">Hohenbuehelia grisea</name>
    <dbReference type="NCBI Taxonomy" id="104357"/>
    <lineage>
        <taxon>Eukaryota</taxon>
        <taxon>Fungi</taxon>
        <taxon>Dikarya</taxon>
        <taxon>Basidiomycota</taxon>
        <taxon>Agaricomycotina</taxon>
        <taxon>Agaricomycetes</taxon>
        <taxon>Agaricomycetidae</taxon>
        <taxon>Agaricales</taxon>
        <taxon>Pleurotineae</taxon>
        <taxon>Pleurotaceae</taxon>
        <taxon>Hohenbuehelia</taxon>
    </lineage>
</organism>
<keyword evidence="1" id="KW-0863">Zinc-finger</keyword>
<keyword evidence="1" id="KW-0479">Metal-binding</keyword>
<feature type="zinc finger region" description="C3H1-type" evidence="1">
    <location>
        <begin position="402"/>
        <end position="429"/>
    </location>
</feature>
<feature type="domain" description="C3H1-type" evidence="4">
    <location>
        <begin position="402"/>
        <end position="429"/>
    </location>
</feature>
<evidence type="ECO:0000313" key="6">
    <source>
        <dbReference type="Proteomes" id="UP001556367"/>
    </source>
</evidence>
<evidence type="ECO:0000259" key="4">
    <source>
        <dbReference type="PROSITE" id="PS50103"/>
    </source>
</evidence>
<dbReference type="EMBL" id="JASNQZ010000012">
    <property type="protein sequence ID" value="KAL0949655.1"/>
    <property type="molecule type" value="Genomic_DNA"/>
</dbReference>
<comment type="caution">
    <text evidence="5">The sequence shown here is derived from an EMBL/GenBank/DDBJ whole genome shotgun (WGS) entry which is preliminary data.</text>
</comment>
<feature type="compositionally biased region" description="Pro residues" evidence="3">
    <location>
        <begin position="332"/>
        <end position="349"/>
    </location>
</feature>
<evidence type="ECO:0000256" key="3">
    <source>
        <dbReference type="SAM" id="MobiDB-lite"/>
    </source>
</evidence>
<keyword evidence="2" id="KW-0175">Coiled coil</keyword>
<proteinExistence type="predicted"/>
<dbReference type="Pfam" id="PF25540">
    <property type="entry name" value="DUF7923"/>
    <property type="match status" value="1"/>
</dbReference>
<name>A0ABR3J1Y2_9AGAR</name>
<evidence type="ECO:0000256" key="2">
    <source>
        <dbReference type="SAM" id="Coils"/>
    </source>
</evidence>
<sequence>MIGENFGDNLPFWTPPSSNENQMLRLLDNLRHDVHATLLKDAKQSEAIKRLEQELAVHKRAIGSYESEHKSLLLERDNVQRRLTDTETQKTHLESQLKGHRVVALLDGDGVIFAADLIRRGQSGGHDAARKLSDSIMKHLTDNYGPNPYQLYVYIFVNKRGLTETFGKTGHDALKAKFEDFIIGFNQAAERFMVVDVGPGKEAADAKIKAYLEDEIRLPHSCKVIFGGCHDNGYVTSLRSLITAGYKQKLILLQSYTGMAAGINGLDLPVMTCEDLFMSQKLGSQPYISPPPPPAPAPATVVKILRNDGRASRTASPEPDTESFLSLVAAPAPVPDHTSPPRPSAPPPTYSTALQAARRASIPIPELDSCDSSSSSDTSETPCPSSLNFGTRHLNPKLPLSKQKPPPCTLFYLSDCKFGAECKYGHEYILDETHIEEIRANAKKAPCPAINKGEVCTWGDKCCYGHVCNMAPKCTFYRQGRCKFIGADMHKESKGLAA</sequence>
<feature type="zinc finger region" description="C3H1-type" evidence="1">
    <location>
        <begin position="441"/>
        <end position="469"/>
    </location>
</feature>